<protein>
    <submittedName>
        <fullName evidence="5">ATP-dependent chaperone ClpB</fullName>
    </submittedName>
</protein>
<dbReference type="Pfam" id="PF10431">
    <property type="entry name" value="ClpB_D2-small"/>
    <property type="match status" value="1"/>
</dbReference>
<evidence type="ECO:0000256" key="1">
    <source>
        <dbReference type="ARBA" id="ARBA00022741"/>
    </source>
</evidence>
<feature type="region of interest" description="Disordered" evidence="3">
    <location>
        <begin position="57"/>
        <end position="143"/>
    </location>
</feature>
<dbReference type="Proteomes" id="UP000485058">
    <property type="component" value="Unassembled WGS sequence"/>
</dbReference>
<dbReference type="EMBL" id="BLLF01001001">
    <property type="protein sequence ID" value="GFH16464.1"/>
    <property type="molecule type" value="Genomic_DNA"/>
</dbReference>
<dbReference type="SMART" id="SM01086">
    <property type="entry name" value="ClpB_D2-small"/>
    <property type="match status" value="1"/>
</dbReference>
<accession>A0A699ZC36</accession>
<feature type="domain" description="Clp ATPase C-terminal" evidence="4">
    <location>
        <begin position="1"/>
        <end position="60"/>
    </location>
</feature>
<evidence type="ECO:0000313" key="6">
    <source>
        <dbReference type="Proteomes" id="UP000485058"/>
    </source>
</evidence>
<evidence type="ECO:0000256" key="3">
    <source>
        <dbReference type="SAM" id="MobiDB-lite"/>
    </source>
</evidence>
<sequence length="143" mass="15047">ETLSYQAASLVGFDPVFGARPVKRALQRELQTLLAKAVLRGEFEEDDTVIVEASDPALTTKRAGDGNYSSGLVLRKGPRRQPEAEADESPNPTGTVKKDASEVACDSAAVPLHKTPVMANGDHASTQDVEALQSAAVKDGSDA</sequence>
<reference evidence="5 6" key="1">
    <citation type="submission" date="2020-02" db="EMBL/GenBank/DDBJ databases">
        <title>Draft genome sequence of Haematococcus lacustris strain NIES-144.</title>
        <authorList>
            <person name="Morimoto D."/>
            <person name="Nakagawa S."/>
            <person name="Yoshida T."/>
            <person name="Sawayama S."/>
        </authorList>
    </citation>
    <scope>NUCLEOTIDE SEQUENCE [LARGE SCALE GENOMIC DNA]</scope>
    <source>
        <strain evidence="5 6">NIES-144</strain>
    </source>
</reference>
<keyword evidence="1" id="KW-0547">Nucleotide-binding</keyword>
<dbReference type="InterPro" id="IPR019489">
    <property type="entry name" value="Clp_ATPase_C"/>
</dbReference>
<organism evidence="5 6">
    <name type="scientific">Haematococcus lacustris</name>
    <name type="common">Green alga</name>
    <name type="synonym">Haematococcus pluvialis</name>
    <dbReference type="NCBI Taxonomy" id="44745"/>
    <lineage>
        <taxon>Eukaryota</taxon>
        <taxon>Viridiplantae</taxon>
        <taxon>Chlorophyta</taxon>
        <taxon>core chlorophytes</taxon>
        <taxon>Chlorophyceae</taxon>
        <taxon>CS clade</taxon>
        <taxon>Chlamydomonadales</taxon>
        <taxon>Haematococcaceae</taxon>
        <taxon>Haematococcus</taxon>
    </lineage>
</organism>
<feature type="non-terminal residue" evidence="5">
    <location>
        <position position="143"/>
    </location>
</feature>
<keyword evidence="6" id="KW-1185">Reference proteome</keyword>
<evidence type="ECO:0000256" key="2">
    <source>
        <dbReference type="ARBA" id="ARBA00022840"/>
    </source>
</evidence>
<evidence type="ECO:0000259" key="4">
    <source>
        <dbReference type="SMART" id="SM01086"/>
    </source>
</evidence>
<gene>
    <name evidence="5" type="ORF">HaLaN_12888</name>
</gene>
<evidence type="ECO:0000313" key="5">
    <source>
        <dbReference type="EMBL" id="GFH16464.1"/>
    </source>
</evidence>
<comment type="caution">
    <text evidence="5">The sequence shown here is derived from an EMBL/GenBank/DDBJ whole genome shotgun (WGS) entry which is preliminary data.</text>
</comment>
<dbReference type="AlphaFoldDB" id="A0A699ZC36"/>
<proteinExistence type="predicted"/>
<feature type="non-terminal residue" evidence="5">
    <location>
        <position position="1"/>
    </location>
</feature>
<dbReference type="Gene3D" id="1.10.8.60">
    <property type="match status" value="1"/>
</dbReference>
<keyword evidence="2" id="KW-0067">ATP-binding</keyword>
<dbReference type="GO" id="GO:0005524">
    <property type="term" value="F:ATP binding"/>
    <property type="evidence" value="ECO:0007669"/>
    <property type="project" value="UniProtKB-KW"/>
</dbReference>
<name>A0A699ZC36_HAELA</name>